<feature type="non-terminal residue" evidence="5">
    <location>
        <position position="89"/>
    </location>
</feature>
<dbReference type="PANTHER" id="PTHR30258:SF29">
    <property type="entry name" value="MSHA PILUS ASSEMBLY ATPASE MSHE"/>
    <property type="match status" value="1"/>
</dbReference>
<dbReference type="Gene3D" id="3.30.450.90">
    <property type="match status" value="1"/>
</dbReference>
<reference evidence="5 6" key="1">
    <citation type="submission" date="2020-04" db="EMBL/GenBank/DDBJ databases">
        <title>Whole-genome sequencing of Vibrio spp. from China reveals different genetic environments of blaCTX-M-14 among diverse lineages.</title>
        <authorList>
            <person name="Zheng Z."/>
            <person name="Ye L."/>
            <person name="Chen S."/>
        </authorList>
    </citation>
    <scope>NUCLEOTIDE SEQUENCE [LARGE SCALE GENOMIC DNA]</scope>
    <source>
        <strain evidence="5 6">Vb0551</strain>
    </source>
</reference>
<gene>
    <name evidence="5" type="primary">tadA</name>
    <name evidence="5" type="ORF">HKB16_04315</name>
</gene>
<name>A0A7Y0SF50_VIBPH</name>
<comment type="caution">
    <text evidence="5">The sequence shown here is derived from an EMBL/GenBank/DDBJ whole genome shotgun (WGS) entry which is preliminary data.</text>
</comment>
<evidence type="ECO:0000256" key="2">
    <source>
        <dbReference type="ARBA" id="ARBA00022741"/>
    </source>
</evidence>
<evidence type="ECO:0000256" key="3">
    <source>
        <dbReference type="ARBA" id="ARBA00022840"/>
    </source>
</evidence>
<dbReference type="PANTHER" id="PTHR30258">
    <property type="entry name" value="TYPE II SECRETION SYSTEM PROTEIN GSPE-RELATED"/>
    <property type="match status" value="1"/>
</dbReference>
<protein>
    <submittedName>
        <fullName evidence="5">Flp pilus assembly complex ATPase component TadA</fullName>
    </submittedName>
</protein>
<feature type="domain" description="Bacterial type II secretion system protein E" evidence="4">
    <location>
        <begin position="1"/>
        <end position="88"/>
    </location>
</feature>
<comment type="similarity">
    <text evidence="1">Belongs to the GSP E family.</text>
</comment>
<evidence type="ECO:0000313" key="5">
    <source>
        <dbReference type="EMBL" id="NMU82098.1"/>
    </source>
</evidence>
<keyword evidence="2" id="KW-0547">Nucleotide-binding</keyword>
<dbReference type="AlphaFoldDB" id="A0A7Y0SF50"/>
<sequence>SDIHIEPDDQVLRLRQRIDGVLHETLLNEVNIASALVLRLKLMAHLDISEKRLPQDGRFNIKVRGQSIDIRMSTLPTQYGESVVMRLLN</sequence>
<dbReference type="SUPFAM" id="SSF52540">
    <property type="entry name" value="P-loop containing nucleoside triphosphate hydrolases"/>
    <property type="match status" value="1"/>
</dbReference>
<feature type="non-terminal residue" evidence="5">
    <location>
        <position position="1"/>
    </location>
</feature>
<dbReference type="InterPro" id="IPR027417">
    <property type="entry name" value="P-loop_NTPase"/>
</dbReference>
<evidence type="ECO:0000259" key="4">
    <source>
        <dbReference type="Pfam" id="PF00437"/>
    </source>
</evidence>
<dbReference type="Proteomes" id="UP000518904">
    <property type="component" value="Unassembled WGS sequence"/>
</dbReference>
<proteinExistence type="inferred from homology"/>
<evidence type="ECO:0000256" key="1">
    <source>
        <dbReference type="ARBA" id="ARBA00006611"/>
    </source>
</evidence>
<dbReference type="Pfam" id="PF00437">
    <property type="entry name" value="T2SSE"/>
    <property type="match status" value="1"/>
</dbReference>
<keyword evidence="3" id="KW-0067">ATP-binding</keyword>
<dbReference type="InterPro" id="IPR001482">
    <property type="entry name" value="T2SS/T4SS_dom"/>
</dbReference>
<dbReference type="GO" id="GO:0016887">
    <property type="term" value="F:ATP hydrolysis activity"/>
    <property type="evidence" value="ECO:0007669"/>
    <property type="project" value="TreeGrafter"/>
</dbReference>
<dbReference type="GO" id="GO:0005886">
    <property type="term" value="C:plasma membrane"/>
    <property type="evidence" value="ECO:0007669"/>
    <property type="project" value="TreeGrafter"/>
</dbReference>
<evidence type="ECO:0000313" key="6">
    <source>
        <dbReference type="Proteomes" id="UP000518904"/>
    </source>
</evidence>
<accession>A0A7Y0SF50</accession>
<dbReference type="EMBL" id="JABCLB010000511">
    <property type="protein sequence ID" value="NMU82098.1"/>
    <property type="molecule type" value="Genomic_DNA"/>
</dbReference>
<dbReference type="GO" id="GO:0005524">
    <property type="term" value="F:ATP binding"/>
    <property type="evidence" value="ECO:0007669"/>
    <property type="project" value="UniProtKB-KW"/>
</dbReference>
<organism evidence="5 6">
    <name type="scientific">Vibrio parahaemolyticus</name>
    <dbReference type="NCBI Taxonomy" id="670"/>
    <lineage>
        <taxon>Bacteria</taxon>
        <taxon>Pseudomonadati</taxon>
        <taxon>Pseudomonadota</taxon>
        <taxon>Gammaproteobacteria</taxon>
        <taxon>Vibrionales</taxon>
        <taxon>Vibrionaceae</taxon>
        <taxon>Vibrio</taxon>
    </lineage>
</organism>